<keyword evidence="3" id="KW-1185">Reference proteome</keyword>
<evidence type="ECO:0000313" key="3">
    <source>
        <dbReference type="Proteomes" id="UP000026915"/>
    </source>
</evidence>
<protein>
    <submittedName>
        <fullName evidence="2">Uncharacterized protein</fullName>
    </submittedName>
</protein>
<sequence length="199" mass="22469">MSSISIPISDSLHPPPSVDASHVGHPQTPPKCEADNTVFTIFLCKTEPTNAANPFGPRNKKKNEILIRAFPCNHQEPLQATLILPSLRLDSSLDSCRIFSLTHHNMGRVDPKPKETFGPRRTGESGNSFYGNSYLPVEPMVYKSEADEILYWCNITLPYSRFDIFTGYQTIHQREQSYKVGDFDSLIFFIFLIQSACLI</sequence>
<proteinExistence type="predicted"/>
<organism evidence="2 3">
    <name type="scientific">Theobroma cacao</name>
    <name type="common">Cacao</name>
    <name type="synonym">Cocoa</name>
    <dbReference type="NCBI Taxonomy" id="3641"/>
    <lineage>
        <taxon>Eukaryota</taxon>
        <taxon>Viridiplantae</taxon>
        <taxon>Streptophyta</taxon>
        <taxon>Embryophyta</taxon>
        <taxon>Tracheophyta</taxon>
        <taxon>Spermatophyta</taxon>
        <taxon>Magnoliopsida</taxon>
        <taxon>eudicotyledons</taxon>
        <taxon>Gunneridae</taxon>
        <taxon>Pentapetalae</taxon>
        <taxon>rosids</taxon>
        <taxon>malvids</taxon>
        <taxon>Malvales</taxon>
        <taxon>Malvaceae</taxon>
        <taxon>Byttnerioideae</taxon>
        <taxon>Theobroma</taxon>
    </lineage>
</organism>
<accession>A0A061DXX1</accession>
<evidence type="ECO:0000256" key="1">
    <source>
        <dbReference type="SAM" id="MobiDB-lite"/>
    </source>
</evidence>
<evidence type="ECO:0000313" key="2">
    <source>
        <dbReference type="EMBL" id="EOX97232.1"/>
    </source>
</evidence>
<gene>
    <name evidence="2" type="ORF">TCM_006318</name>
</gene>
<dbReference type="EMBL" id="CM001880">
    <property type="protein sequence ID" value="EOX97232.1"/>
    <property type="molecule type" value="Genomic_DNA"/>
</dbReference>
<reference evidence="2 3" key="1">
    <citation type="journal article" date="2013" name="Genome Biol.">
        <title>The genome sequence of the most widely cultivated cacao type and its use to identify candidate genes regulating pod color.</title>
        <authorList>
            <person name="Motamayor J.C."/>
            <person name="Mockaitis K."/>
            <person name="Schmutz J."/>
            <person name="Haiminen N."/>
            <person name="Iii D.L."/>
            <person name="Cornejo O."/>
            <person name="Findley S.D."/>
            <person name="Zheng P."/>
            <person name="Utro F."/>
            <person name="Royaert S."/>
            <person name="Saski C."/>
            <person name="Jenkins J."/>
            <person name="Podicheti R."/>
            <person name="Zhao M."/>
            <person name="Scheffler B.E."/>
            <person name="Stack J.C."/>
            <person name="Feltus F.A."/>
            <person name="Mustiga G.M."/>
            <person name="Amores F."/>
            <person name="Phillips W."/>
            <person name="Marelli J.P."/>
            <person name="May G.D."/>
            <person name="Shapiro H."/>
            <person name="Ma J."/>
            <person name="Bustamante C.D."/>
            <person name="Schnell R.J."/>
            <person name="Main D."/>
            <person name="Gilbert D."/>
            <person name="Parida L."/>
            <person name="Kuhn D.N."/>
        </authorList>
    </citation>
    <scope>NUCLEOTIDE SEQUENCE [LARGE SCALE GENOMIC DNA]</scope>
    <source>
        <strain evidence="3">cv. Matina 1-6</strain>
    </source>
</reference>
<name>A0A061DXX1_THECC</name>
<dbReference type="Gramene" id="EOX97232">
    <property type="protein sequence ID" value="EOX97232"/>
    <property type="gene ID" value="TCM_006318"/>
</dbReference>
<dbReference type="Proteomes" id="UP000026915">
    <property type="component" value="Chromosome 2"/>
</dbReference>
<feature type="region of interest" description="Disordered" evidence="1">
    <location>
        <begin position="1"/>
        <end position="31"/>
    </location>
</feature>
<dbReference type="InParanoid" id="A0A061DXX1"/>
<dbReference type="AlphaFoldDB" id="A0A061DXX1"/>
<dbReference type="HOGENOM" id="CLU_1374362_0_0_1"/>